<dbReference type="SUPFAM" id="SSF55729">
    <property type="entry name" value="Acyl-CoA N-acyltransferases (Nat)"/>
    <property type="match status" value="1"/>
</dbReference>
<evidence type="ECO:0000313" key="2">
    <source>
        <dbReference type="Proteomes" id="UP000184188"/>
    </source>
</evidence>
<dbReference type="Proteomes" id="UP000184188">
    <property type="component" value="Unassembled WGS sequence"/>
</dbReference>
<dbReference type="GeneID" id="34610222"/>
<proteinExistence type="predicted"/>
<protein>
    <recommendedName>
        <fullName evidence="3">N-acetyltransferase domain-containing protein</fullName>
    </recommendedName>
</protein>
<dbReference type="PANTHER" id="PTHR42791:SF1">
    <property type="entry name" value="N-ACETYLTRANSFERASE DOMAIN-CONTAINING PROTEIN"/>
    <property type="match status" value="1"/>
</dbReference>
<evidence type="ECO:0008006" key="3">
    <source>
        <dbReference type="Google" id="ProtNLM"/>
    </source>
</evidence>
<dbReference type="PANTHER" id="PTHR42791">
    <property type="entry name" value="GNAT FAMILY ACETYLTRANSFERASE"/>
    <property type="match status" value="1"/>
</dbReference>
<keyword evidence="2" id="KW-1185">Reference proteome</keyword>
<dbReference type="OrthoDB" id="410198at2759"/>
<dbReference type="RefSeq" id="XP_022578991.1">
    <property type="nucleotide sequence ID" value="XM_022723757.1"/>
</dbReference>
<dbReference type="STRING" id="1073090.A0A1L9SBE5"/>
<sequence>MQVTTSFEDRVDFASHLLADAFEHDPSINYCLRSFGSEQRSKCRQELFDALLTSAISRNASIEEAGGFRSCGVLVPPKDQSLPSSNSKARLVAAGLESCLANIHDISSQTKPCRDLVMKGEDRYFYIFFLGTPTAERGKGLCSAIIRHYQSIAAEQKLPIYLEAGTEYCRSLYESLGFTVVGEIVIGKGKAAADGMVEIGGPGFQVWGMIWVN</sequence>
<feature type="non-terminal residue" evidence="1">
    <location>
        <position position="213"/>
    </location>
</feature>
<dbReference type="VEuPathDB" id="FungiDB:ASPZODRAFT_135302"/>
<dbReference type="AlphaFoldDB" id="A0A1L9SBE5"/>
<name>A0A1L9SBE5_9EURO</name>
<dbReference type="InterPro" id="IPR016181">
    <property type="entry name" value="Acyl_CoA_acyltransferase"/>
</dbReference>
<reference evidence="2" key="1">
    <citation type="journal article" date="2017" name="Genome Biol.">
        <title>Comparative genomics reveals high biological diversity and specific adaptations in the industrially and medically important fungal genus Aspergillus.</title>
        <authorList>
            <person name="de Vries R.P."/>
            <person name="Riley R."/>
            <person name="Wiebenga A."/>
            <person name="Aguilar-Osorio G."/>
            <person name="Amillis S."/>
            <person name="Uchima C.A."/>
            <person name="Anderluh G."/>
            <person name="Asadollahi M."/>
            <person name="Askin M."/>
            <person name="Barry K."/>
            <person name="Battaglia E."/>
            <person name="Bayram O."/>
            <person name="Benocci T."/>
            <person name="Braus-Stromeyer S.A."/>
            <person name="Caldana C."/>
            <person name="Canovas D."/>
            <person name="Cerqueira G.C."/>
            <person name="Chen F."/>
            <person name="Chen W."/>
            <person name="Choi C."/>
            <person name="Clum A."/>
            <person name="Dos Santos R.A."/>
            <person name="Damasio A.R."/>
            <person name="Diallinas G."/>
            <person name="Emri T."/>
            <person name="Fekete E."/>
            <person name="Flipphi M."/>
            <person name="Freyberg S."/>
            <person name="Gallo A."/>
            <person name="Gournas C."/>
            <person name="Habgood R."/>
            <person name="Hainaut M."/>
            <person name="Harispe M.L."/>
            <person name="Henrissat B."/>
            <person name="Hilden K.S."/>
            <person name="Hope R."/>
            <person name="Hossain A."/>
            <person name="Karabika E."/>
            <person name="Karaffa L."/>
            <person name="Karanyi Z."/>
            <person name="Krasevec N."/>
            <person name="Kuo A."/>
            <person name="Kusch H."/>
            <person name="LaButti K."/>
            <person name="Lagendijk E.L."/>
            <person name="Lapidus A."/>
            <person name="Levasseur A."/>
            <person name="Lindquist E."/>
            <person name="Lipzen A."/>
            <person name="Logrieco A.F."/>
            <person name="MacCabe A."/>
            <person name="Maekelae M.R."/>
            <person name="Malavazi I."/>
            <person name="Melin P."/>
            <person name="Meyer V."/>
            <person name="Mielnichuk N."/>
            <person name="Miskei M."/>
            <person name="Molnar A.P."/>
            <person name="Mule G."/>
            <person name="Ngan C.Y."/>
            <person name="Orejas M."/>
            <person name="Orosz E."/>
            <person name="Ouedraogo J.P."/>
            <person name="Overkamp K.M."/>
            <person name="Park H.-S."/>
            <person name="Perrone G."/>
            <person name="Piumi F."/>
            <person name="Punt P.J."/>
            <person name="Ram A.F."/>
            <person name="Ramon A."/>
            <person name="Rauscher S."/>
            <person name="Record E."/>
            <person name="Riano-Pachon D.M."/>
            <person name="Robert V."/>
            <person name="Roehrig J."/>
            <person name="Ruller R."/>
            <person name="Salamov A."/>
            <person name="Salih N.S."/>
            <person name="Samson R.A."/>
            <person name="Sandor E."/>
            <person name="Sanguinetti M."/>
            <person name="Schuetze T."/>
            <person name="Sepcic K."/>
            <person name="Shelest E."/>
            <person name="Sherlock G."/>
            <person name="Sophianopoulou V."/>
            <person name="Squina F.M."/>
            <person name="Sun H."/>
            <person name="Susca A."/>
            <person name="Todd R.B."/>
            <person name="Tsang A."/>
            <person name="Unkles S.E."/>
            <person name="van de Wiele N."/>
            <person name="van Rossen-Uffink D."/>
            <person name="Oliveira J.V."/>
            <person name="Vesth T.C."/>
            <person name="Visser J."/>
            <person name="Yu J.-H."/>
            <person name="Zhou M."/>
            <person name="Andersen M.R."/>
            <person name="Archer D.B."/>
            <person name="Baker S.E."/>
            <person name="Benoit I."/>
            <person name="Brakhage A.A."/>
            <person name="Braus G.H."/>
            <person name="Fischer R."/>
            <person name="Frisvad J.C."/>
            <person name="Goldman G.H."/>
            <person name="Houbraken J."/>
            <person name="Oakley B."/>
            <person name="Pocsi I."/>
            <person name="Scazzocchio C."/>
            <person name="Seiboth B."/>
            <person name="vanKuyk P.A."/>
            <person name="Wortman J."/>
            <person name="Dyer P.S."/>
            <person name="Grigoriev I.V."/>
        </authorList>
    </citation>
    <scope>NUCLEOTIDE SEQUENCE [LARGE SCALE GENOMIC DNA]</scope>
    <source>
        <strain evidence="2">CBS 506.65</strain>
    </source>
</reference>
<organism evidence="1 2">
    <name type="scientific">Penicilliopsis zonata CBS 506.65</name>
    <dbReference type="NCBI Taxonomy" id="1073090"/>
    <lineage>
        <taxon>Eukaryota</taxon>
        <taxon>Fungi</taxon>
        <taxon>Dikarya</taxon>
        <taxon>Ascomycota</taxon>
        <taxon>Pezizomycotina</taxon>
        <taxon>Eurotiomycetes</taxon>
        <taxon>Eurotiomycetidae</taxon>
        <taxon>Eurotiales</taxon>
        <taxon>Aspergillaceae</taxon>
        <taxon>Penicilliopsis</taxon>
    </lineage>
</organism>
<dbReference type="InterPro" id="IPR052523">
    <property type="entry name" value="Trichothecene_AcTrans"/>
</dbReference>
<gene>
    <name evidence="1" type="ORF">ASPZODRAFT_135302</name>
</gene>
<accession>A0A1L9SBE5</accession>
<dbReference type="EMBL" id="KV878348">
    <property type="protein sequence ID" value="OJJ44481.1"/>
    <property type="molecule type" value="Genomic_DNA"/>
</dbReference>
<evidence type="ECO:0000313" key="1">
    <source>
        <dbReference type="EMBL" id="OJJ44481.1"/>
    </source>
</evidence>
<dbReference type="Gene3D" id="3.40.630.30">
    <property type="match status" value="1"/>
</dbReference>